<protein>
    <recommendedName>
        <fullName evidence="5">Sulfite reductase subunit alpha</fullName>
    </recommendedName>
</protein>
<dbReference type="Proteomes" id="UP000600171">
    <property type="component" value="Unassembled WGS sequence"/>
</dbReference>
<keyword evidence="2" id="KW-0812">Transmembrane</keyword>
<keyword evidence="2" id="KW-1133">Transmembrane helix</keyword>
<keyword evidence="4" id="KW-1185">Reference proteome</keyword>
<dbReference type="RefSeq" id="WP_188358648.1">
    <property type="nucleotide sequence ID" value="NZ_BMDC01000001.1"/>
</dbReference>
<evidence type="ECO:0000256" key="2">
    <source>
        <dbReference type="SAM" id="Phobius"/>
    </source>
</evidence>
<accession>A0A917IMU7</accession>
<evidence type="ECO:0000256" key="1">
    <source>
        <dbReference type="SAM" id="MobiDB-lite"/>
    </source>
</evidence>
<reference evidence="3 4" key="1">
    <citation type="journal article" date="2014" name="Int. J. Syst. Evol. Microbiol.">
        <title>Complete genome sequence of Corynebacterium casei LMG S-19264T (=DSM 44701T), isolated from a smear-ripened cheese.</title>
        <authorList>
            <consortium name="US DOE Joint Genome Institute (JGI-PGF)"/>
            <person name="Walter F."/>
            <person name="Albersmeier A."/>
            <person name="Kalinowski J."/>
            <person name="Ruckert C."/>
        </authorList>
    </citation>
    <scope>NUCLEOTIDE SEQUENCE [LARGE SCALE GENOMIC DNA]</scope>
    <source>
        <strain evidence="3 4">CCM 8669</strain>
    </source>
</reference>
<dbReference type="EMBL" id="BMDC01000001">
    <property type="protein sequence ID" value="GGH58085.1"/>
    <property type="molecule type" value="Genomic_DNA"/>
</dbReference>
<organism evidence="3 4">
    <name type="scientific">Rothia aerolata</name>
    <dbReference type="NCBI Taxonomy" id="1812262"/>
    <lineage>
        <taxon>Bacteria</taxon>
        <taxon>Bacillati</taxon>
        <taxon>Actinomycetota</taxon>
        <taxon>Actinomycetes</taxon>
        <taxon>Micrococcales</taxon>
        <taxon>Micrococcaceae</taxon>
        <taxon>Rothia</taxon>
    </lineage>
</organism>
<sequence>MSENTDNDQQDSSDYLLEPFVTEDGIEVPPPTRPMGPRRLARYRDDAAAYLRALRDGLPLPEEPVAYMPAVEDDSSESEAEGASTQSRFSALAAQGDIDTSASAQVDLFANGGRDTREDVSVADGIASSQEAEEDSIASSATDISFGEIVVEEDSADEFETEVGSETETDSEMETEPESEPEPEPESEVAPELPQPVAALDAQGLDFTELDQNEQEAPVSEDAQDQINTELDDQAAEVTEPASEGLETRETSSESQLEAEETSKETTAVAAEPTEETKKSGVGLWVTLLLLLLIAAAVIFWFVFMQ</sequence>
<name>A0A917IMU7_9MICC</name>
<dbReference type="AlphaFoldDB" id="A0A917IMU7"/>
<feature type="compositionally biased region" description="Acidic residues" evidence="1">
    <location>
        <begin position="71"/>
        <end position="80"/>
    </location>
</feature>
<evidence type="ECO:0008006" key="5">
    <source>
        <dbReference type="Google" id="ProtNLM"/>
    </source>
</evidence>
<comment type="caution">
    <text evidence="3">The sequence shown here is derived from an EMBL/GenBank/DDBJ whole genome shotgun (WGS) entry which is preliminary data.</text>
</comment>
<evidence type="ECO:0000313" key="4">
    <source>
        <dbReference type="Proteomes" id="UP000600171"/>
    </source>
</evidence>
<feature type="region of interest" description="Disordered" evidence="1">
    <location>
        <begin position="71"/>
        <end position="92"/>
    </location>
</feature>
<proteinExistence type="predicted"/>
<gene>
    <name evidence="3" type="ORF">GCM10007359_03890</name>
</gene>
<feature type="region of interest" description="Disordered" evidence="1">
    <location>
        <begin position="112"/>
        <end position="277"/>
    </location>
</feature>
<feature type="transmembrane region" description="Helical" evidence="2">
    <location>
        <begin position="282"/>
        <end position="304"/>
    </location>
</feature>
<feature type="compositionally biased region" description="Acidic residues" evidence="1">
    <location>
        <begin position="150"/>
        <end position="189"/>
    </location>
</feature>
<keyword evidence="2" id="KW-0472">Membrane</keyword>
<evidence type="ECO:0000313" key="3">
    <source>
        <dbReference type="EMBL" id="GGH58085.1"/>
    </source>
</evidence>